<keyword evidence="5" id="KW-1185">Reference proteome</keyword>
<dbReference type="InterPro" id="IPR029063">
    <property type="entry name" value="SAM-dependent_MTases_sf"/>
</dbReference>
<evidence type="ECO:0000313" key="5">
    <source>
        <dbReference type="Proteomes" id="UP000315759"/>
    </source>
</evidence>
<dbReference type="PANTHER" id="PTHR43861">
    <property type="entry name" value="TRANS-ACONITATE 2-METHYLTRANSFERASE-RELATED"/>
    <property type="match status" value="1"/>
</dbReference>
<protein>
    <submittedName>
        <fullName evidence="4">Class I SAM-dependent methyltransferase</fullName>
    </submittedName>
</protein>
<accession>A0A544W6X2</accession>
<evidence type="ECO:0000256" key="2">
    <source>
        <dbReference type="SAM" id="MobiDB-lite"/>
    </source>
</evidence>
<gene>
    <name evidence="4" type="ORF">D8S82_02660</name>
</gene>
<dbReference type="Pfam" id="PF13649">
    <property type="entry name" value="Methyltransf_25"/>
    <property type="match status" value="1"/>
</dbReference>
<dbReference type="AlphaFoldDB" id="A0A544W6X2"/>
<evidence type="ECO:0000259" key="3">
    <source>
        <dbReference type="Pfam" id="PF13649"/>
    </source>
</evidence>
<reference evidence="4 5" key="1">
    <citation type="submission" date="2018-10" db="EMBL/GenBank/DDBJ databases">
        <title>Draft genome of Mycobacterium hodleri strain B.</title>
        <authorList>
            <person name="Amande T.J."/>
            <person name="Mcgenity T.J."/>
        </authorList>
    </citation>
    <scope>NUCLEOTIDE SEQUENCE [LARGE SCALE GENOMIC DNA]</scope>
    <source>
        <strain evidence="4 5">B</strain>
    </source>
</reference>
<dbReference type="InterPro" id="IPR041698">
    <property type="entry name" value="Methyltransf_25"/>
</dbReference>
<dbReference type="GO" id="GO:0008168">
    <property type="term" value="F:methyltransferase activity"/>
    <property type="evidence" value="ECO:0007669"/>
    <property type="project" value="UniProtKB-KW"/>
</dbReference>
<organism evidence="4 5">
    <name type="scientific">Mycolicibacterium hodleri</name>
    <dbReference type="NCBI Taxonomy" id="49897"/>
    <lineage>
        <taxon>Bacteria</taxon>
        <taxon>Bacillati</taxon>
        <taxon>Actinomycetota</taxon>
        <taxon>Actinomycetes</taxon>
        <taxon>Mycobacteriales</taxon>
        <taxon>Mycobacteriaceae</taxon>
        <taxon>Mycolicibacterium</taxon>
    </lineage>
</organism>
<feature type="domain" description="Methyltransferase" evidence="3">
    <location>
        <begin position="39"/>
        <end position="126"/>
    </location>
</feature>
<dbReference type="Gene3D" id="3.40.50.150">
    <property type="entry name" value="Vaccinia Virus protein VP39"/>
    <property type="match status" value="1"/>
</dbReference>
<dbReference type="EMBL" id="VIFX01000003">
    <property type="protein sequence ID" value="TQR87993.1"/>
    <property type="molecule type" value="Genomic_DNA"/>
</dbReference>
<dbReference type="Proteomes" id="UP000315759">
    <property type="component" value="Unassembled WGS sequence"/>
</dbReference>
<name>A0A544W6X2_9MYCO</name>
<dbReference type="SUPFAM" id="SSF53335">
    <property type="entry name" value="S-adenosyl-L-methionine-dependent methyltransferases"/>
    <property type="match status" value="1"/>
</dbReference>
<sequence length="233" mass="24858">MSSASAWDAYYAGVEHPFCTATATALTSRTDRLPPGRAIDLGCGLGRHARHLAESGWSVQAVDFSRVAIEIATAADGPDVTYLVGDVTRWRPAEPADLILVSFLHPRAEELFALLGAARTWLAPGGHLLYLGHAHHVAVDGDGPHGDFPDLADLARACEGMRIDEMAHIVRPHIDTTTVDVLLHARSWCSQNTALSPAGADFGALSREPSRAASPAHPRMRVTCAGRSSSSNR</sequence>
<evidence type="ECO:0000256" key="1">
    <source>
        <dbReference type="ARBA" id="ARBA00022679"/>
    </source>
</evidence>
<dbReference type="CDD" id="cd02440">
    <property type="entry name" value="AdoMet_MTases"/>
    <property type="match status" value="1"/>
</dbReference>
<keyword evidence="4" id="KW-0489">Methyltransferase</keyword>
<proteinExistence type="predicted"/>
<feature type="region of interest" description="Disordered" evidence="2">
    <location>
        <begin position="205"/>
        <end position="233"/>
    </location>
</feature>
<evidence type="ECO:0000313" key="4">
    <source>
        <dbReference type="EMBL" id="TQR87993.1"/>
    </source>
</evidence>
<dbReference type="RefSeq" id="WP_064284666.1">
    <property type="nucleotide sequence ID" value="NZ_VIFX01000003.1"/>
</dbReference>
<keyword evidence="1 4" id="KW-0808">Transferase</keyword>
<comment type="caution">
    <text evidence="4">The sequence shown here is derived from an EMBL/GenBank/DDBJ whole genome shotgun (WGS) entry which is preliminary data.</text>
</comment>
<dbReference type="GO" id="GO:0032259">
    <property type="term" value="P:methylation"/>
    <property type="evidence" value="ECO:0007669"/>
    <property type="project" value="UniProtKB-KW"/>
</dbReference>